<keyword evidence="14" id="KW-0282">Flagellum</keyword>
<evidence type="ECO:0000256" key="11">
    <source>
        <dbReference type="SAM" id="Phobius"/>
    </source>
</evidence>
<evidence type="ECO:0000256" key="1">
    <source>
        <dbReference type="ARBA" id="ARBA00004117"/>
    </source>
</evidence>
<evidence type="ECO:0000256" key="8">
    <source>
        <dbReference type="ARBA" id="ARBA00023143"/>
    </source>
</evidence>
<dbReference type="InterPro" id="IPR013556">
    <property type="entry name" value="Flag_M-ring_C"/>
</dbReference>
<evidence type="ECO:0000256" key="5">
    <source>
        <dbReference type="ARBA" id="ARBA00022692"/>
    </source>
</evidence>
<organism evidence="14 15">
    <name type="scientific">Halobacteriovorax marinus</name>
    <dbReference type="NCBI Taxonomy" id="97084"/>
    <lineage>
        <taxon>Bacteria</taxon>
        <taxon>Pseudomonadati</taxon>
        <taxon>Bdellovibrionota</taxon>
        <taxon>Bacteriovoracia</taxon>
        <taxon>Bacteriovoracales</taxon>
        <taxon>Halobacteriovoraceae</taxon>
        <taxon>Halobacteriovorax</taxon>
    </lineage>
</organism>
<comment type="caution">
    <text evidence="14">The sequence shown here is derived from an EMBL/GenBank/DDBJ whole genome shotgun (WGS) entry which is preliminary data.</text>
</comment>
<dbReference type="PRINTS" id="PR01009">
    <property type="entry name" value="FLGMRINGFLIF"/>
</dbReference>
<keyword evidence="5 11" id="KW-0812">Transmembrane</keyword>
<dbReference type="Pfam" id="PF01514">
    <property type="entry name" value="YscJ_FliF"/>
    <property type="match status" value="1"/>
</dbReference>
<dbReference type="InterPro" id="IPR045851">
    <property type="entry name" value="AMP-bd_C_sf"/>
</dbReference>
<dbReference type="PANTHER" id="PTHR30046:SF0">
    <property type="entry name" value="FLAGELLAR M-RING PROTEIN"/>
    <property type="match status" value="1"/>
</dbReference>
<dbReference type="GO" id="GO:0003774">
    <property type="term" value="F:cytoskeletal motor activity"/>
    <property type="evidence" value="ECO:0007669"/>
    <property type="project" value="InterPro"/>
</dbReference>
<keyword evidence="4" id="KW-1003">Cell membrane</keyword>
<dbReference type="Pfam" id="PF08345">
    <property type="entry name" value="YscJ_FliF_C"/>
    <property type="match status" value="1"/>
</dbReference>
<keyword evidence="7 11" id="KW-0472">Membrane</keyword>
<dbReference type="PIRSF" id="PIRSF004862">
    <property type="entry name" value="FliF"/>
    <property type="match status" value="1"/>
</dbReference>
<comment type="similarity">
    <text evidence="3 9">Belongs to the FliF family.</text>
</comment>
<evidence type="ECO:0000256" key="9">
    <source>
        <dbReference type="PIRNR" id="PIRNR004862"/>
    </source>
</evidence>
<feature type="region of interest" description="Disordered" evidence="10">
    <location>
        <begin position="296"/>
        <end position="339"/>
    </location>
</feature>
<dbReference type="GO" id="GO:0005886">
    <property type="term" value="C:plasma membrane"/>
    <property type="evidence" value="ECO:0007669"/>
    <property type="project" value="UniProtKB-SubCell"/>
</dbReference>
<dbReference type="EMBL" id="MAAO01000006">
    <property type="protein sequence ID" value="OUR96195.1"/>
    <property type="molecule type" value="Genomic_DNA"/>
</dbReference>
<gene>
    <name evidence="14" type="ORF">A9Q84_07500</name>
</gene>
<evidence type="ECO:0000259" key="13">
    <source>
        <dbReference type="Pfam" id="PF08345"/>
    </source>
</evidence>
<keyword evidence="14" id="KW-0969">Cilium</keyword>
<evidence type="ECO:0000313" key="15">
    <source>
        <dbReference type="Proteomes" id="UP000196531"/>
    </source>
</evidence>
<sequence length="554" mass="61759">MQDFLEKIIRNFTEFFNSLDFNKKVGLVTIASFIVACFVGIIIWASQTRMDILYTELNREDAKKIAVLLEEKKITYEMSDDGKTISIPEELINKWRLEIATLGVNFSGTVGYEVFDKQSFGTTSFVQKVNKQRALEGELIKTIKYIRGIKRARVHLSIPESSPFVSEKKAPTASVVVDLDRGVTLTPDEVRGIASLVSSAIHGMRNENVVILDDRGKKLSENIGDAMTAYTANRMALEAKVNRQYERQIEEILSKVVGEGKVIAKVTVSLDFTESISTETEFDGENKAVLSEVANTQKLNGSRPSPQGIPGARSNLPGEQPQPGIPETRNNVDKSLTTRNYNIPSKVTKSKKPTAGVQRVSAAVMIDGRRVQVKNAEGAMVSQYEMWSEADLANFSAIVSSTIGIDSKRGDLIVIKNMEFAHEDLASIEALMREKENRELIKNIVKYLTVGLAITLFFFLVVRPFIQWITDNTVETVEDFLPKTLEELEKVQANQKLPGLEDALPQIEEKLNPEKIEGNMLREKIISLVEGNPAKAAQVIHEIIHAQESDKQIA</sequence>
<dbReference type="Gene3D" id="3.30.300.30">
    <property type="match status" value="1"/>
</dbReference>
<accession>A0A1Y5F646</accession>
<dbReference type="PANTHER" id="PTHR30046">
    <property type="entry name" value="FLAGELLAR M-RING PROTEIN"/>
    <property type="match status" value="1"/>
</dbReference>
<reference evidence="15" key="1">
    <citation type="journal article" date="2017" name="Proc. Natl. Acad. Sci. U.S.A.">
        <title>Simulation of Deepwater Horizon oil plume reveals substrate specialization within a complex community of hydrocarbon-degraders.</title>
        <authorList>
            <person name="Hu P."/>
            <person name="Dubinsky E.A."/>
            <person name="Probst A.J."/>
            <person name="Wang J."/>
            <person name="Sieber C.M.K."/>
            <person name="Tom L.M."/>
            <person name="Gardinali P."/>
            <person name="Banfield J.F."/>
            <person name="Atlas R.M."/>
            <person name="Andersen G.L."/>
        </authorList>
    </citation>
    <scope>NUCLEOTIDE SEQUENCE [LARGE SCALE GENOMIC DNA]</scope>
</reference>
<dbReference type="InterPro" id="IPR006182">
    <property type="entry name" value="FliF_N_dom"/>
</dbReference>
<feature type="transmembrane region" description="Helical" evidence="11">
    <location>
        <begin position="444"/>
        <end position="466"/>
    </location>
</feature>
<feature type="domain" description="Flagellar M-ring N-terminal" evidence="12">
    <location>
        <begin position="46"/>
        <end position="220"/>
    </location>
</feature>
<protein>
    <recommendedName>
        <fullName evidence="9">Flagellar M-ring protein</fullName>
    </recommendedName>
</protein>
<evidence type="ECO:0000256" key="6">
    <source>
        <dbReference type="ARBA" id="ARBA00022989"/>
    </source>
</evidence>
<dbReference type="InterPro" id="IPR043427">
    <property type="entry name" value="YscJ/FliF"/>
</dbReference>
<comment type="function">
    <text evidence="9">The M ring may be actively involved in energy transduction.</text>
</comment>
<evidence type="ECO:0000256" key="3">
    <source>
        <dbReference type="ARBA" id="ARBA00007971"/>
    </source>
</evidence>
<dbReference type="AlphaFoldDB" id="A0A1Y5F646"/>
<evidence type="ECO:0000256" key="2">
    <source>
        <dbReference type="ARBA" id="ARBA00004651"/>
    </source>
</evidence>
<evidence type="ECO:0000313" key="14">
    <source>
        <dbReference type="EMBL" id="OUR96195.1"/>
    </source>
</evidence>
<dbReference type="NCBIfam" id="TIGR00206">
    <property type="entry name" value="fliF"/>
    <property type="match status" value="1"/>
</dbReference>
<evidence type="ECO:0000256" key="10">
    <source>
        <dbReference type="SAM" id="MobiDB-lite"/>
    </source>
</evidence>
<evidence type="ECO:0000256" key="4">
    <source>
        <dbReference type="ARBA" id="ARBA00022475"/>
    </source>
</evidence>
<evidence type="ECO:0000256" key="7">
    <source>
        <dbReference type="ARBA" id="ARBA00023136"/>
    </source>
</evidence>
<name>A0A1Y5F646_9BACT</name>
<feature type="compositionally biased region" description="Polar residues" evidence="10">
    <location>
        <begin position="296"/>
        <end position="305"/>
    </location>
</feature>
<keyword evidence="8 9" id="KW-0975">Bacterial flagellum</keyword>
<proteinExistence type="inferred from homology"/>
<dbReference type="GO" id="GO:0071973">
    <property type="term" value="P:bacterial-type flagellum-dependent cell motility"/>
    <property type="evidence" value="ECO:0007669"/>
    <property type="project" value="InterPro"/>
</dbReference>
<keyword evidence="14" id="KW-0966">Cell projection</keyword>
<evidence type="ECO:0000259" key="12">
    <source>
        <dbReference type="Pfam" id="PF01514"/>
    </source>
</evidence>
<dbReference type="GO" id="GO:0009431">
    <property type="term" value="C:bacterial-type flagellum basal body, MS ring"/>
    <property type="evidence" value="ECO:0007669"/>
    <property type="project" value="InterPro"/>
</dbReference>
<feature type="domain" description="Flagellar M-ring C-terminal" evidence="13">
    <location>
        <begin position="253"/>
        <end position="420"/>
    </location>
</feature>
<dbReference type="InterPro" id="IPR000067">
    <property type="entry name" value="FlgMring_FliF"/>
</dbReference>
<comment type="subcellular location">
    <subcellularLocation>
        <location evidence="1 9">Bacterial flagellum basal body</location>
    </subcellularLocation>
    <subcellularLocation>
        <location evidence="2">Cell membrane</location>
        <topology evidence="2">Multi-pass membrane protein</topology>
    </subcellularLocation>
</comment>
<feature type="transmembrane region" description="Helical" evidence="11">
    <location>
        <begin position="25"/>
        <end position="45"/>
    </location>
</feature>
<keyword evidence="6 11" id="KW-1133">Transmembrane helix</keyword>
<dbReference type="Proteomes" id="UP000196531">
    <property type="component" value="Unassembled WGS sequence"/>
</dbReference>